<reference evidence="15" key="2">
    <citation type="submission" date="2025-09" db="UniProtKB">
        <authorList>
            <consortium name="Ensembl"/>
        </authorList>
    </citation>
    <scope>IDENTIFICATION</scope>
</reference>
<dbReference type="GO" id="GO:0032839">
    <property type="term" value="C:dendrite cytoplasm"/>
    <property type="evidence" value="ECO:0007669"/>
    <property type="project" value="GOC"/>
</dbReference>
<evidence type="ECO:0000256" key="8">
    <source>
        <dbReference type="ARBA" id="ARBA00023175"/>
    </source>
</evidence>
<keyword evidence="7 12" id="KW-0175">Coiled coil</keyword>
<dbReference type="GO" id="GO:1904115">
    <property type="term" value="C:axon cytoplasm"/>
    <property type="evidence" value="ECO:0007669"/>
    <property type="project" value="GOC"/>
</dbReference>
<evidence type="ECO:0000256" key="1">
    <source>
        <dbReference type="ARBA" id="ARBA00004245"/>
    </source>
</evidence>
<keyword evidence="5 11" id="KW-0547">Nucleotide-binding</keyword>
<evidence type="ECO:0000313" key="15">
    <source>
        <dbReference type="Ensembl" id="ENSSPUP00000010338.1"/>
    </source>
</evidence>
<dbReference type="GO" id="GO:0005524">
    <property type="term" value="F:ATP binding"/>
    <property type="evidence" value="ECO:0007669"/>
    <property type="project" value="UniProtKB-UniRule"/>
</dbReference>
<dbReference type="InterPro" id="IPR001752">
    <property type="entry name" value="Kinesin_motor_dom"/>
</dbReference>
<dbReference type="PROSITE" id="PS50067">
    <property type="entry name" value="KINESIN_MOTOR_2"/>
    <property type="match status" value="1"/>
</dbReference>
<dbReference type="GO" id="GO:0032991">
    <property type="term" value="C:protein-containing complex"/>
    <property type="evidence" value="ECO:0007669"/>
    <property type="project" value="UniProtKB-ARBA"/>
</dbReference>
<dbReference type="GO" id="GO:0098957">
    <property type="term" value="P:anterograde axonal transport of mitochondrion"/>
    <property type="evidence" value="ECO:0007669"/>
    <property type="project" value="UniProtKB-ARBA"/>
</dbReference>
<dbReference type="Pfam" id="PF00225">
    <property type="entry name" value="Kinesin"/>
    <property type="match status" value="1"/>
</dbReference>
<dbReference type="GeneTree" id="ENSGT00940000159439"/>
<dbReference type="GO" id="GO:0019894">
    <property type="term" value="F:kinesin binding"/>
    <property type="evidence" value="ECO:0007669"/>
    <property type="project" value="Ensembl"/>
</dbReference>
<evidence type="ECO:0000256" key="11">
    <source>
        <dbReference type="PROSITE-ProRule" id="PRU00283"/>
    </source>
</evidence>
<dbReference type="GO" id="GO:0008017">
    <property type="term" value="F:microtubule binding"/>
    <property type="evidence" value="ECO:0007669"/>
    <property type="project" value="Ensembl"/>
</dbReference>
<feature type="binding site" evidence="11">
    <location>
        <begin position="86"/>
        <end position="93"/>
    </location>
    <ligand>
        <name>ATP</name>
        <dbReference type="ChEBI" id="CHEBI:30616"/>
    </ligand>
</feature>
<dbReference type="InterPro" id="IPR036961">
    <property type="entry name" value="Kinesin_motor_dom_sf"/>
</dbReference>
<dbReference type="Gene3D" id="6.10.250.1590">
    <property type="match status" value="1"/>
</dbReference>
<dbReference type="GO" id="GO:0005874">
    <property type="term" value="C:microtubule"/>
    <property type="evidence" value="ECO:0007669"/>
    <property type="project" value="UniProtKB-KW"/>
</dbReference>
<keyword evidence="2" id="KW-0963">Cytoplasm</keyword>
<dbReference type="CDD" id="cd23649">
    <property type="entry name" value="Khc_CBD_cc"/>
    <property type="match status" value="1"/>
</dbReference>
<keyword evidence="6 11" id="KW-0067">ATP-binding</keyword>
<keyword evidence="9" id="KW-0206">Cytoskeleton</keyword>
<gene>
    <name evidence="15" type="primary">KIF5A</name>
</gene>
<dbReference type="GO" id="GO:0099524">
    <property type="term" value="C:postsynaptic cytosol"/>
    <property type="evidence" value="ECO:0007669"/>
    <property type="project" value="Ensembl"/>
</dbReference>
<evidence type="ECO:0000259" key="14">
    <source>
        <dbReference type="PROSITE" id="PS50067"/>
    </source>
</evidence>
<dbReference type="InterPro" id="IPR019821">
    <property type="entry name" value="Kinesin_motor_CS"/>
</dbReference>
<dbReference type="GO" id="GO:0007292">
    <property type="term" value="P:female gamete generation"/>
    <property type="evidence" value="ECO:0007669"/>
    <property type="project" value="UniProtKB-ARBA"/>
</dbReference>
<feature type="region of interest" description="Disordered" evidence="13">
    <location>
        <begin position="358"/>
        <end position="384"/>
    </location>
</feature>
<dbReference type="InterPro" id="IPR027640">
    <property type="entry name" value="Kinesin-like_fam"/>
</dbReference>
<feature type="compositionally biased region" description="Polar residues" evidence="13">
    <location>
        <begin position="916"/>
        <end position="926"/>
    </location>
</feature>
<dbReference type="Ensembl" id="ENSSPUT00000011030.1">
    <property type="protein sequence ID" value="ENSSPUP00000010338.1"/>
    <property type="gene ID" value="ENSSPUG00000007870.1"/>
</dbReference>
<evidence type="ECO:0000256" key="10">
    <source>
        <dbReference type="ARBA" id="ARBA00069521"/>
    </source>
</evidence>
<evidence type="ECO:0000256" key="13">
    <source>
        <dbReference type="SAM" id="MobiDB-lite"/>
    </source>
</evidence>
<evidence type="ECO:0000313" key="16">
    <source>
        <dbReference type="Proteomes" id="UP000694392"/>
    </source>
</evidence>
<proteinExistence type="inferred from homology"/>
<protein>
    <recommendedName>
        <fullName evidence="10">Kinesin heavy chain</fullName>
    </recommendedName>
</protein>
<dbReference type="FunFam" id="3.40.850.10:FF:000067">
    <property type="entry name" value="Kinesin-like protein"/>
    <property type="match status" value="1"/>
</dbReference>
<dbReference type="GO" id="GO:0030951">
    <property type="term" value="P:establishment or maintenance of microtubule cytoskeleton polarity"/>
    <property type="evidence" value="ECO:0007669"/>
    <property type="project" value="UniProtKB-ARBA"/>
</dbReference>
<dbReference type="PANTHER" id="PTHR47968">
    <property type="entry name" value="CENTROMERE PROTEIN E"/>
    <property type="match status" value="1"/>
</dbReference>
<evidence type="ECO:0000256" key="7">
    <source>
        <dbReference type="ARBA" id="ARBA00023054"/>
    </source>
</evidence>
<feature type="coiled-coil region" evidence="12">
    <location>
        <begin position="392"/>
        <end position="524"/>
    </location>
</feature>
<comment type="similarity">
    <text evidence="11">Belongs to the TRAFAC class myosin-kinesin ATPase superfamily. Kinesin family.</text>
</comment>
<keyword evidence="8 11" id="KW-0505">Motor protein</keyword>
<dbReference type="GO" id="GO:0035253">
    <property type="term" value="C:ciliary rootlet"/>
    <property type="evidence" value="ECO:0007669"/>
    <property type="project" value="Ensembl"/>
</dbReference>
<dbReference type="GO" id="GO:0048489">
    <property type="term" value="P:synaptic vesicle transport"/>
    <property type="evidence" value="ECO:0007669"/>
    <property type="project" value="UniProtKB-ARBA"/>
</dbReference>
<keyword evidence="3" id="KW-0597">Phosphoprotein</keyword>
<dbReference type="PRINTS" id="PR00380">
    <property type="entry name" value="KINESINHEAVY"/>
</dbReference>
<dbReference type="Gene3D" id="3.40.850.10">
    <property type="entry name" value="Kinesin motor domain"/>
    <property type="match status" value="1"/>
</dbReference>
<reference evidence="15" key="1">
    <citation type="submission" date="2025-08" db="UniProtKB">
        <authorList>
            <consortium name="Ensembl"/>
        </authorList>
    </citation>
    <scope>IDENTIFICATION</scope>
</reference>
<dbReference type="PANTHER" id="PTHR47968:SF62">
    <property type="entry name" value="KINESIN FAMILY MEMBER 5A"/>
    <property type="match status" value="1"/>
</dbReference>
<feature type="region of interest" description="Disordered" evidence="13">
    <location>
        <begin position="894"/>
        <end position="926"/>
    </location>
</feature>
<organism evidence="15 16">
    <name type="scientific">Sphenodon punctatus</name>
    <name type="common">Tuatara</name>
    <name type="synonym">Hatteria punctata</name>
    <dbReference type="NCBI Taxonomy" id="8508"/>
    <lineage>
        <taxon>Eukaryota</taxon>
        <taxon>Metazoa</taxon>
        <taxon>Chordata</taxon>
        <taxon>Craniata</taxon>
        <taxon>Vertebrata</taxon>
        <taxon>Euteleostomi</taxon>
        <taxon>Lepidosauria</taxon>
        <taxon>Sphenodontia</taxon>
        <taxon>Sphenodontidae</taxon>
        <taxon>Sphenodon</taxon>
    </lineage>
</organism>
<dbReference type="SUPFAM" id="SSF52540">
    <property type="entry name" value="P-loop containing nucleoside triphosphate hydrolases"/>
    <property type="match status" value="1"/>
</dbReference>
<dbReference type="InterPro" id="IPR027417">
    <property type="entry name" value="P-loop_NTPase"/>
</dbReference>
<keyword evidence="4" id="KW-0493">Microtubule</keyword>
<dbReference type="GO" id="GO:0098971">
    <property type="term" value="P:anterograde dendritic transport of neurotransmitter receptor complex"/>
    <property type="evidence" value="ECO:0007669"/>
    <property type="project" value="Ensembl"/>
</dbReference>
<feature type="domain" description="Kinesin motor" evidence="14">
    <location>
        <begin position="9"/>
        <end position="312"/>
    </location>
</feature>
<dbReference type="Proteomes" id="UP000694392">
    <property type="component" value="Unplaced"/>
</dbReference>
<keyword evidence="16" id="KW-1185">Reference proteome</keyword>
<evidence type="ECO:0000256" key="5">
    <source>
        <dbReference type="ARBA" id="ARBA00022741"/>
    </source>
</evidence>
<name>A0A8D0GUH5_SPHPU</name>
<feature type="coiled-coil region" evidence="12">
    <location>
        <begin position="618"/>
        <end position="889"/>
    </location>
</feature>
<dbReference type="PROSITE" id="PS00411">
    <property type="entry name" value="KINESIN_MOTOR_1"/>
    <property type="match status" value="1"/>
</dbReference>
<accession>A0A8D0GUH5</accession>
<dbReference type="GO" id="GO:0043025">
    <property type="term" value="C:neuronal cell body"/>
    <property type="evidence" value="ECO:0007669"/>
    <property type="project" value="Ensembl"/>
</dbReference>
<evidence type="ECO:0000256" key="2">
    <source>
        <dbReference type="ARBA" id="ARBA00022490"/>
    </source>
</evidence>
<evidence type="ECO:0000256" key="12">
    <source>
        <dbReference type="SAM" id="Coils"/>
    </source>
</evidence>
<evidence type="ECO:0000256" key="3">
    <source>
        <dbReference type="ARBA" id="ARBA00022553"/>
    </source>
</evidence>
<dbReference type="GO" id="GO:0003777">
    <property type="term" value="F:microtubule motor activity"/>
    <property type="evidence" value="ECO:0007669"/>
    <property type="project" value="Ensembl"/>
</dbReference>
<dbReference type="SMART" id="SM00129">
    <property type="entry name" value="KISc"/>
    <property type="match status" value="1"/>
</dbReference>
<dbReference type="GO" id="GO:0007097">
    <property type="term" value="P:nuclear migration"/>
    <property type="evidence" value="ECO:0007669"/>
    <property type="project" value="UniProtKB-ARBA"/>
</dbReference>
<dbReference type="InterPro" id="IPR059182">
    <property type="entry name" value="Khc_C"/>
</dbReference>
<evidence type="ECO:0000256" key="4">
    <source>
        <dbReference type="ARBA" id="ARBA00022701"/>
    </source>
</evidence>
<evidence type="ECO:0000256" key="9">
    <source>
        <dbReference type="ARBA" id="ARBA00023212"/>
    </source>
</evidence>
<dbReference type="AlphaFoldDB" id="A0A8D0GUH5"/>
<comment type="subcellular location">
    <subcellularLocation>
        <location evidence="1">Cytoplasm</location>
        <location evidence="1">Cytoskeleton</location>
    </subcellularLocation>
</comment>
<dbReference type="CDD" id="cd01369">
    <property type="entry name" value="KISc_KHC_KIF5"/>
    <property type="match status" value="1"/>
</dbReference>
<dbReference type="GO" id="GO:0016192">
    <property type="term" value="P:vesicle-mediated transport"/>
    <property type="evidence" value="ECO:0007669"/>
    <property type="project" value="Ensembl"/>
</dbReference>
<feature type="coiled-coil region" evidence="12">
    <location>
        <begin position="317"/>
        <end position="358"/>
    </location>
</feature>
<sequence length="1013" mass="115167">MTEALNECSIKVLCRFRPLNHSEIIRGDKFIPVFQGDDSVIIGGKPYVFDRVFPPNTTQEQVYHACAMQIVKDVLAGYNGTIFAYGQTSSGKTHTMEGKLHDPQMMGIIPRIARDIFNHIYAMDENLEFHIKVMTKTNLSVHEDKNRVPYVKGCTERFVSSPEEILDVIDEGKSNRHVAVTNMNEHSSRSHSIFLINIKQENMETEQKLSGKLYLVDLAGSEKVSKTGAEGALLDEAKNINKSLSALGNVISALAEGTKSYVPYRDSKMTRILQDSLGGNCRTTMFICCSPSSYNDAETKSTLMFGQRAKTIKNTASVNLELTAEQWKKKYEKEKEKNKTLKETITKLEAELGRWRNGENVPETEQLSDEERTAPDVCDETPINDNNSSIVIRISDEERHKYEEEIRKLYKQLDDKDDEINQQSQLTEKLKDQMLDQEELLVSTRGDNEKVQRELSHLQSENDAAKEEVKEVLQALEELAVNYDQKSQEVEEKGRQNQLLGDELTQKVAAMLSLEAELQRLQELSGHQRKRIAEVLNGLMKDLSEFSVIVGNGEIKLPVEISGAIEEEFTVARLYISKIKSEVKSVVKRCRQLEGLQVECHRKMEVTGRELSSCQLLISQHEAKIRSLTEYMQSVELKKRHLEEAYDALSEELAKLQAQETVHEVALKDKEQDLIQDADEVKKALEVQLESHREAHHKQLARLRDEINHKQKVIDELKDLNQKLELELEKLRADYEKLRSEEHEKAQRLQELTFLYERQEQSKQDLKGLEETVARELQTLHNLRKLFVQDVTTRVKKSAELEPEDSGGSHSQKQKISFLENNLDQLTKVHKQLVRDNADLRCELPKLEKRLRATAERVKALEGALKEAKEGAMKDKRRYQQEVDRIKEAVRYKNSMKRAHSAQIAKPVRSGHYPASSPTNPYSSRSPECISYTNSLFQNYQNVYLQSTGSPVPDGYFANASSSSGSSSSSAPLAPFQKLNVDNGEGALSDLPCSCEAEEQAKLFPLHQETAAS</sequence>
<evidence type="ECO:0000256" key="6">
    <source>
        <dbReference type="ARBA" id="ARBA00022840"/>
    </source>
</evidence>